<protein>
    <recommendedName>
        <fullName evidence="7">Inorganic pyrophosphatase</fullName>
        <ecNumber evidence="7">3.6.1.1</ecNumber>
    </recommendedName>
    <alternativeName>
        <fullName evidence="7">Pyrophosphate phospho-hydrolase</fullName>
        <shortName evidence="7">PPase</shortName>
    </alternativeName>
</protein>
<proteinExistence type="inferred from homology"/>
<comment type="subcellular location">
    <subcellularLocation>
        <location evidence="7">Cytoplasm</location>
    </subcellularLocation>
</comment>
<keyword evidence="2 7" id="KW-0963">Cytoplasm</keyword>
<comment type="function">
    <text evidence="7">Catalyzes the hydrolysis of inorganic pyrophosphate (PPi) forming two phosphate ions.</text>
</comment>
<comment type="similarity">
    <text evidence="7">Belongs to the PPase family.</text>
</comment>
<evidence type="ECO:0000256" key="3">
    <source>
        <dbReference type="ARBA" id="ARBA00022723"/>
    </source>
</evidence>
<feature type="binding site" evidence="7">
    <location>
        <position position="71"/>
    </location>
    <ligand>
        <name>Mg(2+)</name>
        <dbReference type="ChEBI" id="CHEBI:18420"/>
        <label>1</label>
    </ligand>
</feature>
<dbReference type="PANTHER" id="PTHR10286">
    <property type="entry name" value="INORGANIC PYROPHOSPHATASE"/>
    <property type="match status" value="1"/>
</dbReference>
<comment type="catalytic activity">
    <reaction evidence="6 7">
        <text>diphosphate + H2O = 2 phosphate + H(+)</text>
        <dbReference type="Rhea" id="RHEA:24576"/>
        <dbReference type="ChEBI" id="CHEBI:15377"/>
        <dbReference type="ChEBI" id="CHEBI:15378"/>
        <dbReference type="ChEBI" id="CHEBI:33019"/>
        <dbReference type="ChEBI" id="CHEBI:43474"/>
        <dbReference type="EC" id="3.6.1.1"/>
    </reaction>
</comment>
<dbReference type="InterPro" id="IPR036649">
    <property type="entry name" value="Pyrophosphatase_sf"/>
</dbReference>
<dbReference type="Proteomes" id="UP000251800">
    <property type="component" value="Unassembled WGS sequence"/>
</dbReference>
<evidence type="ECO:0000256" key="5">
    <source>
        <dbReference type="ARBA" id="ARBA00022842"/>
    </source>
</evidence>
<dbReference type="SUPFAM" id="SSF50324">
    <property type="entry name" value="Inorganic pyrophosphatase"/>
    <property type="match status" value="1"/>
</dbReference>
<feature type="binding site" evidence="7">
    <location>
        <position position="103"/>
    </location>
    <ligand>
        <name>Mg(2+)</name>
        <dbReference type="ChEBI" id="CHEBI:18420"/>
        <label>1</label>
    </ligand>
</feature>
<reference evidence="8 9" key="1">
    <citation type="submission" date="2018-05" db="EMBL/GenBank/DDBJ databases">
        <title>Abyssibacter profundi OUC007T gen. nov., sp. nov, a marine bacterium isolated from seawater of the Mariana Trench.</title>
        <authorList>
            <person name="Zhou S."/>
        </authorList>
    </citation>
    <scope>NUCLEOTIDE SEQUENCE [LARGE SCALE GENOMIC DNA]</scope>
    <source>
        <strain evidence="8 9">OUC007</strain>
    </source>
</reference>
<dbReference type="GO" id="GO:0000287">
    <property type="term" value="F:magnesium ion binding"/>
    <property type="evidence" value="ECO:0007669"/>
    <property type="project" value="UniProtKB-UniRule"/>
</dbReference>
<dbReference type="FunFam" id="3.90.80.10:FF:000003">
    <property type="entry name" value="Inorganic pyrophosphatase"/>
    <property type="match status" value="1"/>
</dbReference>
<dbReference type="PROSITE" id="PS00387">
    <property type="entry name" value="PPASE"/>
    <property type="match status" value="1"/>
</dbReference>
<feature type="binding site" evidence="7">
    <location>
        <position position="30"/>
    </location>
    <ligand>
        <name>substrate</name>
    </ligand>
</feature>
<keyword evidence="9" id="KW-1185">Reference proteome</keyword>
<name>A0A363UM63_9GAMM</name>
<feature type="binding site" evidence="7">
    <location>
        <position position="66"/>
    </location>
    <ligand>
        <name>Mg(2+)</name>
        <dbReference type="ChEBI" id="CHEBI:18420"/>
        <label>1</label>
    </ligand>
</feature>
<feature type="binding site" evidence="7">
    <location>
        <position position="143"/>
    </location>
    <ligand>
        <name>substrate</name>
    </ligand>
</feature>
<dbReference type="Pfam" id="PF00719">
    <property type="entry name" value="Pyrophosphatase"/>
    <property type="match status" value="1"/>
</dbReference>
<dbReference type="AlphaFoldDB" id="A0A363UM63"/>
<dbReference type="Gene3D" id="3.90.80.10">
    <property type="entry name" value="Inorganic pyrophosphatase"/>
    <property type="match status" value="1"/>
</dbReference>
<accession>A0A363UM63</accession>
<dbReference type="OrthoDB" id="5187599at2"/>
<keyword evidence="3 7" id="KW-0479">Metal-binding</keyword>
<dbReference type="EC" id="3.6.1.1" evidence="7"/>
<dbReference type="CDD" id="cd00412">
    <property type="entry name" value="pyrophosphatase"/>
    <property type="match status" value="1"/>
</dbReference>
<evidence type="ECO:0000256" key="6">
    <source>
        <dbReference type="ARBA" id="ARBA00047820"/>
    </source>
</evidence>
<evidence type="ECO:0000256" key="1">
    <source>
        <dbReference type="ARBA" id="ARBA00001946"/>
    </source>
</evidence>
<dbReference type="RefSeq" id="WP_109719711.1">
    <property type="nucleotide sequence ID" value="NZ_QEQK01000005.1"/>
</dbReference>
<organism evidence="8 9">
    <name type="scientific">Abyssibacter profundi</name>
    <dbReference type="NCBI Taxonomy" id="2182787"/>
    <lineage>
        <taxon>Bacteria</taxon>
        <taxon>Pseudomonadati</taxon>
        <taxon>Pseudomonadota</taxon>
        <taxon>Gammaproteobacteria</taxon>
        <taxon>Chromatiales</taxon>
        <taxon>Oceanococcaceae</taxon>
        <taxon>Abyssibacter</taxon>
    </lineage>
</organism>
<dbReference type="NCBIfam" id="NF002317">
    <property type="entry name" value="PRK01250.1"/>
    <property type="match status" value="1"/>
</dbReference>
<comment type="caution">
    <text evidence="8">The sequence shown here is derived from an EMBL/GenBank/DDBJ whole genome shotgun (WGS) entry which is preliminary data.</text>
</comment>
<feature type="binding site" evidence="7">
    <location>
        <position position="44"/>
    </location>
    <ligand>
        <name>substrate</name>
    </ligand>
</feature>
<gene>
    <name evidence="7" type="primary">ppa</name>
    <name evidence="8" type="ORF">DEH80_06710</name>
</gene>
<evidence type="ECO:0000256" key="4">
    <source>
        <dbReference type="ARBA" id="ARBA00022801"/>
    </source>
</evidence>
<dbReference type="GO" id="GO:0005737">
    <property type="term" value="C:cytoplasm"/>
    <property type="evidence" value="ECO:0007669"/>
    <property type="project" value="UniProtKB-SubCell"/>
</dbReference>
<feature type="binding site" evidence="7">
    <location>
        <position position="56"/>
    </location>
    <ligand>
        <name>substrate</name>
    </ligand>
</feature>
<comment type="cofactor">
    <cofactor evidence="1 7">
        <name>Mg(2+)</name>
        <dbReference type="ChEBI" id="CHEBI:18420"/>
    </cofactor>
</comment>
<dbReference type="EMBL" id="QEQK01000005">
    <property type="protein sequence ID" value="PWN56516.1"/>
    <property type="molecule type" value="Genomic_DNA"/>
</dbReference>
<feature type="binding site" evidence="7">
    <location>
        <position position="71"/>
    </location>
    <ligand>
        <name>Mg(2+)</name>
        <dbReference type="ChEBI" id="CHEBI:18420"/>
        <label>2</label>
    </ligand>
</feature>
<dbReference type="GO" id="GO:0004427">
    <property type="term" value="F:inorganic diphosphate phosphatase activity"/>
    <property type="evidence" value="ECO:0007669"/>
    <property type="project" value="UniProtKB-UniRule"/>
</dbReference>
<dbReference type="GO" id="GO:0006796">
    <property type="term" value="P:phosphate-containing compound metabolic process"/>
    <property type="evidence" value="ECO:0007669"/>
    <property type="project" value="InterPro"/>
</dbReference>
<dbReference type="InterPro" id="IPR008162">
    <property type="entry name" value="Pyrophosphatase"/>
</dbReference>
<evidence type="ECO:0000313" key="9">
    <source>
        <dbReference type="Proteomes" id="UP000251800"/>
    </source>
</evidence>
<dbReference type="HAMAP" id="MF_00209">
    <property type="entry name" value="Inorganic_PPase"/>
    <property type="match status" value="1"/>
</dbReference>
<keyword evidence="5 7" id="KW-0460">Magnesium</keyword>
<evidence type="ECO:0000256" key="2">
    <source>
        <dbReference type="ARBA" id="ARBA00022490"/>
    </source>
</evidence>
<sequence length="177" mass="19455">MSFDSLGPGSKAPDEIFVVIEIAANAGPVKYEVDKDSGLLMVDRFMNVAMHYPANYGYVPGTLYDDGDPVDVLVLTPHPIVPGCAIKCRPVAVLGTEDESGLDAKILAVPTDKVSTKYYADMQDLDDVPVRLQNEIQHFFERYKDLEEGKWVKVTGWEGAAKAKAEITKSIEAYKKA</sequence>
<evidence type="ECO:0000256" key="7">
    <source>
        <dbReference type="HAMAP-Rule" id="MF_00209"/>
    </source>
</evidence>
<comment type="subunit">
    <text evidence="7">Homohexamer.</text>
</comment>
<evidence type="ECO:0000313" key="8">
    <source>
        <dbReference type="EMBL" id="PWN56516.1"/>
    </source>
</evidence>
<keyword evidence="4 7" id="KW-0378">Hydrolase</keyword>